<dbReference type="Gene3D" id="3.60.10.10">
    <property type="entry name" value="Endonuclease/exonuclease/phosphatase"/>
    <property type="match status" value="1"/>
</dbReference>
<accession>A0A1B6EUN9</accession>
<reference evidence="1" key="1">
    <citation type="submission" date="2015-11" db="EMBL/GenBank/DDBJ databases">
        <title>De novo transcriptome assembly of four potential Pierce s Disease insect vectors from Arizona vineyards.</title>
        <authorList>
            <person name="Tassone E.E."/>
        </authorList>
    </citation>
    <scope>NUCLEOTIDE SEQUENCE</scope>
</reference>
<protein>
    <recommendedName>
        <fullName evidence="2">Reverse transcriptase domain-containing protein</fullName>
    </recommendedName>
</protein>
<name>A0A1B6EUN9_9HEMI</name>
<organism evidence="1">
    <name type="scientific">Cuerna arida</name>
    <dbReference type="NCBI Taxonomy" id="1464854"/>
    <lineage>
        <taxon>Eukaryota</taxon>
        <taxon>Metazoa</taxon>
        <taxon>Ecdysozoa</taxon>
        <taxon>Arthropoda</taxon>
        <taxon>Hexapoda</taxon>
        <taxon>Insecta</taxon>
        <taxon>Pterygota</taxon>
        <taxon>Neoptera</taxon>
        <taxon>Paraneoptera</taxon>
        <taxon>Hemiptera</taxon>
        <taxon>Auchenorrhyncha</taxon>
        <taxon>Membracoidea</taxon>
        <taxon>Cicadellidae</taxon>
        <taxon>Cicadellinae</taxon>
        <taxon>Proconiini</taxon>
        <taxon>Cuerna</taxon>
    </lineage>
</organism>
<evidence type="ECO:0008006" key="2">
    <source>
        <dbReference type="Google" id="ProtNLM"/>
    </source>
</evidence>
<dbReference type="PANTHER" id="PTHR33776:SF4">
    <property type="entry name" value="ENDONUCLEASE_EXONUCLEASE_PHOSPHATASE DOMAIN-CONTAINING PROTEIN"/>
    <property type="match status" value="1"/>
</dbReference>
<dbReference type="AlphaFoldDB" id="A0A1B6EUN9"/>
<proteinExistence type="predicted"/>
<evidence type="ECO:0000313" key="1">
    <source>
        <dbReference type="EMBL" id="JAS41682.1"/>
    </source>
</evidence>
<sequence length="226" mass="25561">PIDISTHSQESVCEVAMVKLKAKKVTLQILGIYRPPGENVKPAVEIISDILELHEAHKIPTLIIGDINIDRLEPDIKNTVLEEELATHDIRRYPLPATRITPHTATSIDCVCYNTPDQDINAQVIPTGLSDHTAQICTLKINYENIHPQTTKRRIINCRNLQNLKSFLSEQNWEKVYEAINVDNAFNYFNHTLQQALDTYRSKSQPMTRGVPQGSVLGPILFILMT</sequence>
<gene>
    <name evidence="1" type="ORF">g.3283</name>
</gene>
<feature type="non-terminal residue" evidence="1">
    <location>
        <position position="226"/>
    </location>
</feature>
<feature type="non-terminal residue" evidence="1">
    <location>
        <position position="1"/>
    </location>
</feature>
<dbReference type="PANTHER" id="PTHR33776">
    <property type="entry name" value="ENDO/EXONUCLEASE/PHOSPHATASE DOMAIN-CONTAINING PROTEIN"/>
    <property type="match status" value="1"/>
</dbReference>
<dbReference type="SUPFAM" id="SSF56219">
    <property type="entry name" value="DNase I-like"/>
    <property type="match status" value="1"/>
</dbReference>
<dbReference type="EMBL" id="GECZ01028087">
    <property type="protein sequence ID" value="JAS41682.1"/>
    <property type="molecule type" value="Transcribed_RNA"/>
</dbReference>
<dbReference type="InterPro" id="IPR036691">
    <property type="entry name" value="Endo/exonu/phosph_ase_sf"/>
</dbReference>